<evidence type="ECO:0000313" key="4">
    <source>
        <dbReference type="Proteomes" id="UP001517247"/>
    </source>
</evidence>
<feature type="region of interest" description="Disordered" evidence="1">
    <location>
        <begin position="22"/>
        <end position="41"/>
    </location>
</feature>
<evidence type="ECO:0000256" key="1">
    <source>
        <dbReference type="SAM" id="MobiDB-lite"/>
    </source>
</evidence>
<accession>A0ABW9JAY2</accession>
<sequence>MKKLMMICGLLFGMVAFAQAQPGQGRQGGGPGGRMGMNPEARVKQLDEKLKLSDDQKTKLTAIFTEQADAQKKMREEAQGGGDRQAMMEKMQKMRAELETKVSGVLTDDQKKTYKAMLDEQKAEMEKRMKERQGGN</sequence>
<evidence type="ECO:0000313" key="3">
    <source>
        <dbReference type="EMBL" id="MFN0257032.1"/>
    </source>
</evidence>
<feature type="signal peptide" evidence="2">
    <location>
        <begin position="1"/>
        <end position="20"/>
    </location>
</feature>
<proteinExistence type="predicted"/>
<name>A0ABW9JAY2_9SPHI</name>
<evidence type="ECO:0008006" key="5">
    <source>
        <dbReference type="Google" id="ProtNLM"/>
    </source>
</evidence>
<feature type="compositionally biased region" description="Basic and acidic residues" evidence="1">
    <location>
        <begin position="69"/>
        <end position="78"/>
    </location>
</feature>
<protein>
    <recommendedName>
        <fullName evidence="5">LTXXQ motif family protein</fullName>
    </recommendedName>
</protein>
<reference evidence="3 4" key="1">
    <citation type="submission" date="2024-12" db="EMBL/GenBank/DDBJ databases">
        <authorList>
            <person name="Hu S."/>
        </authorList>
    </citation>
    <scope>NUCLEOTIDE SEQUENCE [LARGE SCALE GENOMIC DNA]</scope>
    <source>
        <strain evidence="3 4">THG-T11</strain>
    </source>
</reference>
<feature type="chain" id="PRO_5046363677" description="LTXXQ motif family protein" evidence="2">
    <location>
        <begin position="21"/>
        <end position="136"/>
    </location>
</feature>
<dbReference type="RefSeq" id="WP_138724115.1">
    <property type="nucleotide sequence ID" value="NZ_SSHJ02000008.1"/>
</dbReference>
<feature type="region of interest" description="Disordered" evidence="1">
    <location>
        <begin position="68"/>
        <end position="90"/>
    </location>
</feature>
<gene>
    <name evidence="3" type="ORF">E6A44_015695</name>
</gene>
<feature type="compositionally biased region" description="Gly residues" evidence="1">
    <location>
        <begin position="25"/>
        <end position="35"/>
    </location>
</feature>
<keyword evidence="4" id="KW-1185">Reference proteome</keyword>
<dbReference type="Proteomes" id="UP001517247">
    <property type="component" value="Unassembled WGS sequence"/>
</dbReference>
<dbReference type="EMBL" id="SSHJ02000008">
    <property type="protein sequence ID" value="MFN0257032.1"/>
    <property type="molecule type" value="Genomic_DNA"/>
</dbReference>
<comment type="caution">
    <text evidence="3">The sequence shown here is derived from an EMBL/GenBank/DDBJ whole genome shotgun (WGS) entry which is preliminary data.</text>
</comment>
<evidence type="ECO:0000256" key="2">
    <source>
        <dbReference type="SAM" id="SignalP"/>
    </source>
</evidence>
<organism evidence="3 4">
    <name type="scientific">Pedobacter ureilyticus</name>
    <dbReference type="NCBI Taxonomy" id="1393051"/>
    <lineage>
        <taxon>Bacteria</taxon>
        <taxon>Pseudomonadati</taxon>
        <taxon>Bacteroidota</taxon>
        <taxon>Sphingobacteriia</taxon>
        <taxon>Sphingobacteriales</taxon>
        <taxon>Sphingobacteriaceae</taxon>
        <taxon>Pedobacter</taxon>
    </lineage>
</organism>
<keyword evidence="2" id="KW-0732">Signal</keyword>